<dbReference type="GO" id="GO:0015934">
    <property type="term" value="C:large ribosomal subunit"/>
    <property type="evidence" value="ECO:0007669"/>
    <property type="project" value="InterPro"/>
</dbReference>
<protein>
    <recommendedName>
        <fullName evidence="4 5">Large ribosomal subunit protein bL32</fullName>
    </recommendedName>
</protein>
<dbReference type="GO" id="GO:0006412">
    <property type="term" value="P:translation"/>
    <property type="evidence" value="ECO:0007669"/>
    <property type="project" value="UniProtKB-UniRule"/>
</dbReference>
<accession>A0A1F5GUW4</accession>
<evidence type="ECO:0000256" key="1">
    <source>
        <dbReference type="ARBA" id="ARBA00008560"/>
    </source>
</evidence>
<gene>
    <name evidence="5" type="primary">rpmF</name>
    <name evidence="6" type="ORF">A3A48_01035</name>
</gene>
<name>A0A1F5GUW4_9BACT</name>
<dbReference type="Proteomes" id="UP000178336">
    <property type="component" value="Unassembled WGS sequence"/>
</dbReference>
<evidence type="ECO:0000313" key="7">
    <source>
        <dbReference type="Proteomes" id="UP000178336"/>
    </source>
</evidence>
<dbReference type="InterPro" id="IPR011332">
    <property type="entry name" value="Ribosomal_zn-bd"/>
</dbReference>
<proteinExistence type="inferred from homology"/>
<evidence type="ECO:0000313" key="6">
    <source>
        <dbReference type="EMBL" id="OGD95624.1"/>
    </source>
</evidence>
<dbReference type="PANTHER" id="PTHR35534:SF1">
    <property type="entry name" value="LARGE RIBOSOMAL SUBUNIT PROTEIN BL32"/>
    <property type="match status" value="1"/>
</dbReference>
<evidence type="ECO:0000256" key="3">
    <source>
        <dbReference type="ARBA" id="ARBA00023274"/>
    </source>
</evidence>
<keyword evidence="3 5" id="KW-0687">Ribonucleoprotein</keyword>
<dbReference type="STRING" id="1797724.A3A48_01035"/>
<dbReference type="InterPro" id="IPR044957">
    <property type="entry name" value="Ribosomal_bL32_bact"/>
</dbReference>
<evidence type="ECO:0000256" key="4">
    <source>
        <dbReference type="ARBA" id="ARBA00035178"/>
    </source>
</evidence>
<dbReference type="InterPro" id="IPR002677">
    <property type="entry name" value="Ribosomal_bL32"/>
</dbReference>
<evidence type="ECO:0000256" key="5">
    <source>
        <dbReference type="HAMAP-Rule" id="MF_00340"/>
    </source>
</evidence>
<dbReference type="NCBIfam" id="TIGR01031">
    <property type="entry name" value="rpmF_bact"/>
    <property type="match status" value="1"/>
</dbReference>
<keyword evidence="2 5" id="KW-0689">Ribosomal protein</keyword>
<comment type="similarity">
    <text evidence="1 5">Belongs to the bacterial ribosomal protein bL32 family.</text>
</comment>
<sequence>MTPLPKKKHAKSRTKIRQAALKYKMPHLVKCSNCSQLKFTHQVCTKCGYYKGVKQQIKIKESKK</sequence>
<comment type="caution">
    <text evidence="6">The sequence shown here is derived from an EMBL/GenBank/DDBJ whole genome shotgun (WGS) entry which is preliminary data.</text>
</comment>
<dbReference type="HAMAP" id="MF_00340">
    <property type="entry name" value="Ribosomal_bL32"/>
    <property type="match status" value="1"/>
</dbReference>
<dbReference type="EMBL" id="MFBN01000014">
    <property type="protein sequence ID" value="OGD95624.1"/>
    <property type="molecule type" value="Genomic_DNA"/>
</dbReference>
<organism evidence="6 7">
    <name type="scientific">Candidatus Curtissbacteria bacterium RIFCSPLOWO2_01_FULL_37_9</name>
    <dbReference type="NCBI Taxonomy" id="1797724"/>
    <lineage>
        <taxon>Bacteria</taxon>
        <taxon>Candidatus Curtissiibacteriota</taxon>
    </lineage>
</organism>
<dbReference type="AlphaFoldDB" id="A0A1F5GUW4"/>
<dbReference type="SUPFAM" id="SSF57829">
    <property type="entry name" value="Zn-binding ribosomal proteins"/>
    <property type="match status" value="1"/>
</dbReference>
<reference evidence="6 7" key="1">
    <citation type="journal article" date="2016" name="Nat. Commun.">
        <title>Thousands of microbial genomes shed light on interconnected biogeochemical processes in an aquifer system.</title>
        <authorList>
            <person name="Anantharaman K."/>
            <person name="Brown C.T."/>
            <person name="Hug L.A."/>
            <person name="Sharon I."/>
            <person name="Castelle C.J."/>
            <person name="Probst A.J."/>
            <person name="Thomas B.C."/>
            <person name="Singh A."/>
            <person name="Wilkins M.J."/>
            <person name="Karaoz U."/>
            <person name="Brodie E.L."/>
            <person name="Williams K.H."/>
            <person name="Hubbard S.S."/>
            <person name="Banfield J.F."/>
        </authorList>
    </citation>
    <scope>NUCLEOTIDE SEQUENCE [LARGE SCALE GENOMIC DNA]</scope>
</reference>
<evidence type="ECO:0000256" key="2">
    <source>
        <dbReference type="ARBA" id="ARBA00022980"/>
    </source>
</evidence>
<dbReference type="GO" id="GO:0003735">
    <property type="term" value="F:structural constituent of ribosome"/>
    <property type="evidence" value="ECO:0007669"/>
    <property type="project" value="InterPro"/>
</dbReference>
<dbReference type="PANTHER" id="PTHR35534">
    <property type="entry name" value="50S RIBOSOMAL PROTEIN L32"/>
    <property type="match status" value="1"/>
</dbReference>
<dbReference type="Pfam" id="PF01783">
    <property type="entry name" value="Ribosomal_L32p"/>
    <property type="match status" value="1"/>
</dbReference>